<organism evidence="9 10">
    <name type="scientific">Fundicoccus ignavus</name>
    <dbReference type="NCBI Taxonomy" id="2664442"/>
    <lineage>
        <taxon>Bacteria</taxon>
        <taxon>Bacillati</taxon>
        <taxon>Bacillota</taxon>
        <taxon>Bacilli</taxon>
        <taxon>Lactobacillales</taxon>
        <taxon>Aerococcaceae</taxon>
        <taxon>Fundicoccus</taxon>
    </lineage>
</organism>
<gene>
    <name evidence="9" type="ORF">GF867_04610</name>
</gene>
<name>A0A844C137_9LACT</name>
<feature type="transmembrane region" description="Helical" evidence="7">
    <location>
        <begin position="106"/>
        <end position="126"/>
    </location>
</feature>
<sequence length="292" mass="33920">MEETLQNRKWRPYLFILPSILIICVFSIYPIFRMIYQSFHDWNMITDMKFVGLANFEKLFTNPKFYQILGNTFFFVFWNVLFCMVIALLLAVYLQKDTKINRFLQSISFMPYIVSMASVALLWSWIMNRDYGFLNYILTLFGLDTQNWLGDRDLAKTSLVIISVWKSVGYNALILISALQGIPRYLYEAASLDNASQLTVFRKITFPMISPTLFFITIVNIINSFKVFELVQIMTNGGPLNSTKTLVFSIHEEGTLFFKVGYASAIGVVLLVILAVFTIVYFRMLAKRVHYQ</sequence>
<dbReference type="RefSeq" id="WP_153831942.1">
    <property type="nucleotide sequence ID" value="NZ_WJQT01000004.1"/>
</dbReference>
<dbReference type="CDD" id="cd06261">
    <property type="entry name" value="TM_PBP2"/>
    <property type="match status" value="1"/>
</dbReference>
<dbReference type="InterPro" id="IPR051393">
    <property type="entry name" value="ABC_transporter_permease"/>
</dbReference>
<dbReference type="Proteomes" id="UP000440066">
    <property type="component" value="Unassembled WGS sequence"/>
</dbReference>
<dbReference type="InterPro" id="IPR035906">
    <property type="entry name" value="MetI-like_sf"/>
</dbReference>
<proteinExistence type="inferred from homology"/>
<evidence type="ECO:0000313" key="10">
    <source>
        <dbReference type="Proteomes" id="UP000440066"/>
    </source>
</evidence>
<protein>
    <submittedName>
        <fullName evidence="9">ABC transporter permease subunit</fullName>
    </submittedName>
</protein>
<evidence type="ECO:0000259" key="8">
    <source>
        <dbReference type="PROSITE" id="PS50928"/>
    </source>
</evidence>
<dbReference type="GO" id="GO:0055085">
    <property type="term" value="P:transmembrane transport"/>
    <property type="evidence" value="ECO:0007669"/>
    <property type="project" value="InterPro"/>
</dbReference>
<keyword evidence="6 7" id="KW-0472">Membrane</keyword>
<dbReference type="InterPro" id="IPR000515">
    <property type="entry name" value="MetI-like"/>
</dbReference>
<keyword evidence="4 7" id="KW-0812">Transmembrane</keyword>
<dbReference type="PANTHER" id="PTHR30193">
    <property type="entry name" value="ABC TRANSPORTER PERMEASE PROTEIN"/>
    <property type="match status" value="1"/>
</dbReference>
<feature type="transmembrane region" description="Helical" evidence="7">
    <location>
        <begin position="262"/>
        <end position="282"/>
    </location>
</feature>
<feature type="transmembrane region" description="Helical" evidence="7">
    <location>
        <begin position="158"/>
        <end position="179"/>
    </location>
</feature>
<evidence type="ECO:0000256" key="5">
    <source>
        <dbReference type="ARBA" id="ARBA00022989"/>
    </source>
</evidence>
<dbReference type="PROSITE" id="PS50928">
    <property type="entry name" value="ABC_TM1"/>
    <property type="match status" value="1"/>
</dbReference>
<feature type="transmembrane region" description="Helical" evidence="7">
    <location>
        <begin position="200"/>
        <end position="222"/>
    </location>
</feature>
<dbReference type="AlphaFoldDB" id="A0A844C137"/>
<comment type="caution">
    <text evidence="9">The sequence shown here is derived from an EMBL/GenBank/DDBJ whole genome shotgun (WGS) entry which is preliminary data.</text>
</comment>
<dbReference type="EMBL" id="WJQT01000004">
    <property type="protein sequence ID" value="MRJ46852.1"/>
    <property type="molecule type" value="Genomic_DNA"/>
</dbReference>
<evidence type="ECO:0000256" key="2">
    <source>
        <dbReference type="ARBA" id="ARBA00022448"/>
    </source>
</evidence>
<accession>A0A844C137</accession>
<comment type="similarity">
    <text evidence="7">Belongs to the binding-protein-dependent transport system permease family.</text>
</comment>
<evidence type="ECO:0000256" key="1">
    <source>
        <dbReference type="ARBA" id="ARBA00004651"/>
    </source>
</evidence>
<keyword evidence="2 7" id="KW-0813">Transport</keyword>
<evidence type="ECO:0000256" key="7">
    <source>
        <dbReference type="RuleBase" id="RU363032"/>
    </source>
</evidence>
<reference evidence="9 10" key="1">
    <citation type="submission" date="2019-11" db="EMBL/GenBank/DDBJ databases">
        <title>Characterisation of Fundicoccus ignavus gen. nov. sp. nov., a novel genus of the family Aerococcaceae from bulk tank milk.</title>
        <authorList>
            <person name="Siebert A."/>
            <person name="Huptas C."/>
            <person name="Wenning M."/>
            <person name="Scherer S."/>
            <person name="Doll E.V."/>
        </authorList>
    </citation>
    <scope>NUCLEOTIDE SEQUENCE [LARGE SCALE GENOMIC DNA]</scope>
    <source>
        <strain evidence="9 10">DSM 109652</strain>
    </source>
</reference>
<dbReference type="GO" id="GO:0005886">
    <property type="term" value="C:plasma membrane"/>
    <property type="evidence" value="ECO:0007669"/>
    <property type="project" value="UniProtKB-SubCell"/>
</dbReference>
<evidence type="ECO:0000313" key="9">
    <source>
        <dbReference type="EMBL" id="MRJ46852.1"/>
    </source>
</evidence>
<dbReference type="PANTHER" id="PTHR30193:SF37">
    <property type="entry name" value="INNER MEMBRANE ABC TRANSPORTER PERMEASE PROTEIN YCJO"/>
    <property type="match status" value="1"/>
</dbReference>
<evidence type="ECO:0000256" key="3">
    <source>
        <dbReference type="ARBA" id="ARBA00022475"/>
    </source>
</evidence>
<evidence type="ECO:0000256" key="4">
    <source>
        <dbReference type="ARBA" id="ARBA00022692"/>
    </source>
</evidence>
<feature type="transmembrane region" description="Helical" evidence="7">
    <location>
        <begin position="73"/>
        <end position="94"/>
    </location>
</feature>
<keyword evidence="3" id="KW-1003">Cell membrane</keyword>
<keyword evidence="5 7" id="KW-1133">Transmembrane helix</keyword>
<feature type="transmembrane region" description="Helical" evidence="7">
    <location>
        <begin position="12"/>
        <end position="32"/>
    </location>
</feature>
<dbReference type="Gene3D" id="1.10.3720.10">
    <property type="entry name" value="MetI-like"/>
    <property type="match status" value="1"/>
</dbReference>
<feature type="domain" description="ABC transmembrane type-1" evidence="8">
    <location>
        <begin position="69"/>
        <end position="281"/>
    </location>
</feature>
<evidence type="ECO:0000256" key="6">
    <source>
        <dbReference type="ARBA" id="ARBA00023136"/>
    </source>
</evidence>
<dbReference type="Pfam" id="PF00528">
    <property type="entry name" value="BPD_transp_1"/>
    <property type="match status" value="1"/>
</dbReference>
<comment type="subcellular location">
    <subcellularLocation>
        <location evidence="1 7">Cell membrane</location>
        <topology evidence="1 7">Multi-pass membrane protein</topology>
    </subcellularLocation>
</comment>
<dbReference type="SUPFAM" id="SSF161098">
    <property type="entry name" value="MetI-like"/>
    <property type="match status" value="1"/>
</dbReference>